<dbReference type="GO" id="GO:0004803">
    <property type="term" value="F:transposase activity"/>
    <property type="evidence" value="ECO:0007669"/>
    <property type="project" value="InterPro"/>
</dbReference>
<evidence type="ECO:0000259" key="3">
    <source>
        <dbReference type="Pfam" id="PF01609"/>
    </source>
</evidence>
<protein>
    <recommendedName>
        <fullName evidence="3">Transposase IS4-like domain-containing protein</fullName>
    </recommendedName>
</protein>
<dbReference type="AlphaFoldDB" id="X1H1L6"/>
<reference evidence="4" key="1">
    <citation type="journal article" date="2014" name="Front. Microbiol.">
        <title>High frequency of phylogenetically diverse reductive dehalogenase-homologous genes in deep subseafloor sedimentary metagenomes.</title>
        <authorList>
            <person name="Kawai M."/>
            <person name="Futagami T."/>
            <person name="Toyoda A."/>
            <person name="Takaki Y."/>
            <person name="Nishi S."/>
            <person name="Hori S."/>
            <person name="Arai W."/>
            <person name="Tsubouchi T."/>
            <person name="Morono Y."/>
            <person name="Uchiyama I."/>
            <person name="Ito T."/>
            <person name="Fujiyama A."/>
            <person name="Inagaki F."/>
            <person name="Takami H."/>
        </authorList>
    </citation>
    <scope>NUCLEOTIDE SEQUENCE</scope>
    <source>
        <strain evidence="4">Expedition CK06-06</strain>
    </source>
</reference>
<accession>X1H1L6</accession>
<evidence type="ECO:0000256" key="2">
    <source>
        <dbReference type="SAM" id="Phobius"/>
    </source>
</evidence>
<dbReference type="Pfam" id="PF01609">
    <property type="entry name" value="DDE_Tnp_1"/>
    <property type="match status" value="1"/>
</dbReference>
<dbReference type="GO" id="GO:0003677">
    <property type="term" value="F:DNA binding"/>
    <property type="evidence" value="ECO:0007669"/>
    <property type="project" value="InterPro"/>
</dbReference>
<comment type="caution">
    <text evidence="4">The sequence shown here is derived from an EMBL/GenBank/DDBJ whole genome shotgun (WGS) entry which is preliminary data.</text>
</comment>
<keyword evidence="2" id="KW-0472">Membrane</keyword>
<dbReference type="GO" id="GO:0006313">
    <property type="term" value="P:DNA transposition"/>
    <property type="evidence" value="ECO:0007669"/>
    <property type="project" value="InterPro"/>
</dbReference>
<organism evidence="4">
    <name type="scientific">marine sediment metagenome</name>
    <dbReference type="NCBI Taxonomy" id="412755"/>
    <lineage>
        <taxon>unclassified sequences</taxon>
        <taxon>metagenomes</taxon>
        <taxon>ecological metagenomes</taxon>
    </lineage>
</organism>
<sequence length="203" mass="22532">FIKAYSKRDSRDNRRGSSDPDAMVGRDGRSYGLGYKAHIAGDVYSDLPLAYSVAPANENEKKHAPELLLKAVEAAGGRVEALVADSQYSSRRFREKADDCGVVAVIPYPSNQRKGDDVLRVDKLFRVYGSEEERRLYGLGRSSVERVNSRLEGQVCLDRHRVRGLRNVTIHVALCIIAMLLVAVAALRLGVPWKARSIATFGW</sequence>
<keyword evidence="2" id="KW-1133">Transmembrane helix</keyword>
<dbReference type="InterPro" id="IPR002559">
    <property type="entry name" value="Transposase_11"/>
</dbReference>
<evidence type="ECO:0000256" key="1">
    <source>
        <dbReference type="SAM" id="MobiDB-lite"/>
    </source>
</evidence>
<keyword evidence="2" id="KW-0812">Transmembrane</keyword>
<evidence type="ECO:0000313" key="4">
    <source>
        <dbReference type="EMBL" id="GAH63332.1"/>
    </source>
</evidence>
<feature type="domain" description="Transposase IS4-like" evidence="3">
    <location>
        <begin position="25"/>
        <end position="181"/>
    </location>
</feature>
<name>X1H1L6_9ZZZZ</name>
<dbReference type="PANTHER" id="PTHR35604:SF2">
    <property type="entry name" value="TRANSPOSASE INSH FOR INSERTION SEQUENCE ELEMENT IS5A-RELATED"/>
    <property type="match status" value="1"/>
</dbReference>
<dbReference type="EMBL" id="BARU01027783">
    <property type="protein sequence ID" value="GAH63332.1"/>
    <property type="molecule type" value="Genomic_DNA"/>
</dbReference>
<feature type="transmembrane region" description="Helical" evidence="2">
    <location>
        <begin position="168"/>
        <end position="187"/>
    </location>
</feature>
<dbReference type="PANTHER" id="PTHR35604">
    <property type="entry name" value="TRANSPOSASE INSH FOR INSERTION SEQUENCE ELEMENT IS5A-RELATED"/>
    <property type="match status" value="1"/>
</dbReference>
<feature type="region of interest" description="Disordered" evidence="1">
    <location>
        <begin position="1"/>
        <end position="25"/>
    </location>
</feature>
<gene>
    <name evidence="4" type="ORF">S03H2_44432</name>
</gene>
<proteinExistence type="predicted"/>
<feature type="non-terminal residue" evidence="4">
    <location>
        <position position="1"/>
    </location>
</feature>